<evidence type="ECO:0000313" key="4">
    <source>
        <dbReference type="Proteomes" id="UP000677913"/>
    </source>
</evidence>
<sequence>MERGEVWWVLLDEKRPVVLLSRDGAEDLRAIQVVAPADIDITDVCIEVRLGNEEGLANEGVVRVALPRTGLIPCTWLVTLTHDDLIEQAGRLSPAKLHELADALRLAQLE</sequence>
<name>A0A8J8BHD5_9ACTN</name>
<dbReference type="SUPFAM" id="SSF50118">
    <property type="entry name" value="Cell growth inhibitor/plasmid maintenance toxic component"/>
    <property type="match status" value="1"/>
</dbReference>
<evidence type="ECO:0000256" key="2">
    <source>
        <dbReference type="ARBA" id="ARBA00022649"/>
    </source>
</evidence>
<accession>A0A8J8BHD5</accession>
<dbReference type="RefSeq" id="WP_211472001.1">
    <property type="nucleotide sequence ID" value="NZ_JAGSXH010000179.1"/>
</dbReference>
<evidence type="ECO:0000313" key="3">
    <source>
        <dbReference type="EMBL" id="MBS2966684.1"/>
    </source>
</evidence>
<reference evidence="3" key="1">
    <citation type="submission" date="2021-04" db="EMBL/GenBank/DDBJ databases">
        <title>Genome based classification of Actinospica acidithermotolerans sp. nov., an actinobacterium isolated from an Indonesian hot spring.</title>
        <authorList>
            <person name="Kusuma A.B."/>
            <person name="Putra K.E."/>
            <person name="Nafisah S."/>
            <person name="Loh J."/>
            <person name="Nouioui I."/>
            <person name="Goodfellow M."/>
        </authorList>
    </citation>
    <scope>NUCLEOTIDE SEQUENCE</scope>
    <source>
        <strain evidence="3">DSM 45618</strain>
    </source>
</reference>
<proteinExistence type="inferred from homology"/>
<protein>
    <submittedName>
        <fullName evidence="3">Type II toxin-antitoxin system PemK/MazF family toxin</fullName>
    </submittedName>
</protein>
<dbReference type="GO" id="GO:0003677">
    <property type="term" value="F:DNA binding"/>
    <property type="evidence" value="ECO:0007669"/>
    <property type="project" value="InterPro"/>
</dbReference>
<comment type="caution">
    <text evidence="3">The sequence shown here is derived from an EMBL/GenBank/DDBJ whole genome shotgun (WGS) entry which is preliminary data.</text>
</comment>
<comment type="similarity">
    <text evidence="1">Belongs to the PemK/MazF family.</text>
</comment>
<keyword evidence="4" id="KW-1185">Reference proteome</keyword>
<evidence type="ECO:0000256" key="1">
    <source>
        <dbReference type="ARBA" id="ARBA00007521"/>
    </source>
</evidence>
<gene>
    <name evidence="3" type="ORF">KGA66_26845</name>
</gene>
<organism evidence="3 4">
    <name type="scientific">Actinocrinis puniceicyclus</name>
    <dbReference type="NCBI Taxonomy" id="977794"/>
    <lineage>
        <taxon>Bacteria</taxon>
        <taxon>Bacillati</taxon>
        <taxon>Actinomycetota</taxon>
        <taxon>Actinomycetes</taxon>
        <taxon>Catenulisporales</taxon>
        <taxon>Actinospicaceae</taxon>
        <taxon>Actinocrinis</taxon>
    </lineage>
</organism>
<dbReference type="Proteomes" id="UP000677913">
    <property type="component" value="Unassembled WGS sequence"/>
</dbReference>
<dbReference type="InterPro" id="IPR003477">
    <property type="entry name" value="PemK-like"/>
</dbReference>
<keyword evidence="2" id="KW-1277">Toxin-antitoxin system</keyword>
<dbReference type="InterPro" id="IPR011067">
    <property type="entry name" value="Plasmid_toxin/cell-grow_inhib"/>
</dbReference>
<dbReference type="EMBL" id="JAGSXH010000179">
    <property type="protein sequence ID" value="MBS2966684.1"/>
    <property type="molecule type" value="Genomic_DNA"/>
</dbReference>
<dbReference type="Pfam" id="PF02452">
    <property type="entry name" value="PemK_toxin"/>
    <property type="match status" value="1"/>
</dbReference>
<dbReference type="Gene3D" id="2.30.30.110">
    <property type="match status" value="1"/>
</dbReference>
<dbReference type="AlphaFoldDB" id="A0A8J8BHD5"/>